<dbReference type="Gene3D" id="3.10.450.620">
    <property type="entry name" value="JHP933, nucleotidyltransferase-like core domain"/>
    <property type="match status" value="1"/>
</dbReference>
<accession>A0A369NXH4</accession>
<gene>
    <name evidence="1" type="ORF">C1850_07730</name>
</gene>
<evidence type="ECO:0000313" key="2">
    <source>
        <dbReference type="Proteomes" id="UP000253805"/>
    </source>
</evidence>
<sequence>MAIDFKKFAEDVARRGEVEALLPIVEKELIHYDIIRALDESRWLDGLTFQGGTCLRLCYGAVRYSEDLDFTTALDLEESDLAGFRELLSDSLRSKYDVGVRVKDPKKIKHFEGGGSMKRWQVVVDTAPARPDLPSQKIKIEIAQIPSYTRDLRVLEENYPEVEGMCSRAIIGCQSLDEILADKIVSFSQQVLAPRYRDLWDIPWIALRPGRNMDEVAVMVGRKLNDYHVGENAQELLRSGLSRAREALGSAAFAEEMRRFLPPKLLERTAARPEYREAMTHKVEDVYRFVAERL</sequence>
<dbReference type="GO" id="GO:0016740">
    <property type="term" value="F:transferase activity"/>
    <property type="evidence" value="ECO:0007669"/>
    <property type="project" value="UniProtKB-KW"/>
</dbReference>
<dbReference type="Pfam" id="PF08843">
    <property type="entry name" value="AbiEii"/>
    <property type="match status" value="1"/>
</dbReference>
<protein>
    <submittedName>
        <fullName evidence="1">Nucleotidyl transferase AbiEii/AbiGii toxin family protein</fullName>
    </submittedName>
</protein>
<dbReference type="Proteomes" id="UP000253805">
    <property type="component" value="Unassembled WGS sequence"/>
</dbReference>
<dbReference type="EMBL" id="PPUT01000019">
    <property type="protein sequence ID" value="RDC43569.1"/>
    <property type="molecule type" value="Genomic_DNA"/>
</dbReference>
<organism evidence="1 2">
    <name type="scientific">Adlercreutzia equolifaciens subsp. celatus</name>
    <dbReference type="NCBI Taxonomy" id="394340"/>
    <lineage>
        <taxon>Bacteria</taxon>
        <taxon>Bacillati</taxon>
        <taxon>Actinomycetota</taxon>
        <taxon>Coriobacteriia</taxon>
        <taxon>Eggerthellales</taxon>
        <taxon>Eggerthellaceae</taxon>
        <taxon>Adlercreutzia</taxon>
    </lineage>
</organism>
<dbReference type="RefSeq" id="WP_114549237.1">
    <property type="nucleotide sequence ID" value="NZ_AP024470.1"/>
</dbReference>
<comment type="caution">
    <text evidence="1">The sequence shown here is derived from an EMBL/GenBank/DDBJ whole genome shotgun (WGS) entry which is preliminary data.</text>
</comment>
<evidence type="ECO:0000313" key="1">
    <source>
        <dbReference type="EMBL" id="RDC43569.1"/>
    </source>
</evidence>
<dbReference type="AlphaFoldDB" id="A0A369NXH4"/>
<proteinExistence type="predicted"/>
<dbReference type="InterPro" id="IPR014942">
    <property type="entry name" value="AbiEii"/>
</dbReference>
<name>A0A369NXH4_9ACTN</name>
<keyword evidence="1" id="KW-0808">Transferase</keyword>
<reference evidence="1 2" key="1">
    <citation type="journal article" date="2018" name="Elife">
        <title>Discovery and characterization of a prevalent human gut bacterial enzyme sufficient for the inactivation of a family of plant toxins.</title>
        <authorList>
            <person name="Koppel N."/>
            <person name="Bisanz J.E."/>
            <person name="Pandelia M.E."/>
            <person name="Turnbaugh P.J."/>
            <person name="Balskus E.P."/>
        </authorList>
    </citation>
    <scope>NUCLEOTIDE SEQUENCE [LARGE SCALE GENOMIC DNA]</scope>
    <source>
        <strain evidence="1 2">OB21 GAM 11</strain>
    </source>
</reference>